<evidence type="ECO:0000259" key="6">
    <source>
        <dbReference type="Pfam" id="PF01494"/>
    </source>
</evidence>
<keyword evidence="8" id="KW-1185">Reference proteome</keyword>
<dbReference type="InterPro" id="IPR002938">
    <property type="entry name" value="FAD-bd"/>
</dbReference>
<dbReference type="PRINTS" id="PR00420">
    <property type="entry name" value="RNGMNOXGNASE"/>
</dbReference>
<keyword evidence="2" id="KW-0285">Flavoprotein</keyword>
<organism evidence="7 8">
    <name type="scientific">Aspergillus pseudoustus</name>
    <dbReference type="NCBI Taxonomy" id="1810923"/>
    <lineage>
        <taxon>Eukaryota</taxon>
        <taxon>Fungi</taxon>
        <taxon>Dikarya</taxon>
        <taxon>Ascomycota</taxon>
        <taxon>Pezizomycotina</taxon>
        <taxon>Eurotiomycetes</taxon>
        <taxon>Eurotiomycetidae</taxon>
        <taxon>Eurotiales</taxon>
        <taxon>Aspergillaceae</taxon>
        <taxon>Aspergillus</taxon>
        <taxon>Aspergillus subgen. Nidulantes</taxon>
    </lineage>
</organism>
<dbReference type="PANTHER" id="PTHR13789:SF147">
    <property type="entry name" value="PUTATIVE (AFU_ORTHOLOGUE AFUA_2G01950)-RELATED"/>
    <property type="match status" value="1"/>
</dbReference>
<dbReference type="InterPro" id="IPR036188">
    <property type="entry name" value="FAD/NAD-bd_sf"/>
</dbReference>
<feature type="domain" description="FAD-binding" evidence="6">
    <location>
        <begin position="2"/>
        <end position="356"/>
    </location>
</feature>
<proteinExistence type="inferred from homology"/>
<dbReference type="EMBL" id="JBFXLU010000124">
    <property type="protein sequence ID" value="KAL2840176.1"/>
    <property type="molecule type" value="Genomic_DNA"/>
</dbReference>
<reference evidence="7 8" key="1">
    <citation type="submission" date="2024-07" db="EMBL/GenBank/DDBJ databases">
        <title>Section-level genome sequencing and comparative genomics of Aspergillus sections Usti and Cavernicolus.</title>
        <authorList>
            <consortium name="Lawrence Berkeley National Laboratory"/>
            <person name="Nybo J.L."/>
            <person name="Vesth T.C."/>
            <person name="Theobald S."/>
            <person name="Frisvad J.C."/>
            <person name="Larsen T.O."/>
            <person name="Kjaerboelling I."/>
            <person name="Rothschild-Mancinelli K."/>
            <person name="Lyhne E.K."/>
            <person name="Kogle M.E."/>
            <person name="Barry K."/>
            <person name="Clum A."/>
            <person name="Na H."/>
            <person name="Ledsgaard L."/>
            <person name="Lin J."/>
            <person name="Lipzen A."/>
            <person name="Kuo A."/>
            <person name="Riley R."/>
            <person name="Mondo S."/>
            <person name="Labutti K."/>
            <person name="Haridas S."/>
            <person name="Pangalinan J."/>
            <person name="Salamov A.A."/>
            <person name="Simmons B.A."/>
            <person name="Magnuson J.K."/>
            <person name="Chen J."/>
            <person name="Drula E."/>
            <person name="Henrissat B."/>
            <person name="Wiebenga A."/>
            <person name="Lubbers R.J."/>
            <person name="Gomes A.C."/>
            <person name="Makela M.R."/>
            <person name="Stajich J."/>
            <person name="Grigoriev I.V."/>
            <person name="Mortensen U.H."/>
            <person name="De Vries R.P."/>
            <person name="Baker S.E."/>
            <person name="Andersen M.R."/>
        </authorList>
    </citation>
    <scope>NUCLEOTIDE SEQUENCE [LARGE SCALE GENOMIC DNA]</scope>
    <source>
        <strain evidence="7 8">CBS 123904</strain>
    </source>
</reference>
<dbReference type="Gene3D" id="3.50.50.60">
    <property type="entry name" value="FAD/NAD(P)-binding domain"/>
    <property type="match status" value="1"/>
</dbReference>
<evidence type="ECO:0000256" key="3">
    <source>
        <dbReference type="ARBA" id="ARBA00022827"/>
    </source>
</evidence>
<gene>
    <name evidence="7" type="ORF">BJY01DRAFT_257479</name>
</gene>
<evidence type="ECO:0000256" key="1">
    <source>
        <dbReference type="ARBA" id="ARBA00007992"/>
    </source>
</evidence>
<dbReference type="Proteomes" id="UP001610446">
    <property type="component" value="Unassembled WGS sequence"/>
</dbReference>
<sequence length="432" mass="47737">MKILIIGAGLGGLTAALCFARHGHNVTLLERRKGLSPQGGSIMIRSGACSTLHHLGLEADLEAMSDRVPTTLVRSMQTGEVIKRYPVEVSDTPAWGTTRQDLMHLLYRKVSETGVDIRFGHFVVDIHDEPGEEHPAVKLNDGQRIHADLILVADGIKSRLRAKILALSPPDGGSSSEPIISDTTFYGFNTAVSDLKKNEGTARLTSQTDVNIWKGKCGYVVTRNNSKTEHVSFLYGVQSETDQQELWDEDGDIDYVRGIFEGSCSELTIPLQIASSCDRWRLAEMPQIPSWRTDNGRVVLLGDSAHAMHPNAGQGYSQIVEDIAVLSFLIHEDDLKETPLPGITKIWQDIRKPRAERISSFSNWKTQWFSGETAAFTRAVGNGDWGEDARSLKEVSPDMNAAFATSAFLKWVLDFDTPAEARKYLQREGSLS</sequence>
<dbReference type="PANTHER" id="PTHR13789">
    <property type="entry name" value="MONOOXYGENASE"/>
    <property type="match status" value="1"/>
</dbReference>
<keyword evidence="3" id="KW-0274">FAD</keyword>
<dbReference type="InterPro" id="IPR050493">
    <property type="entry name" value="FAD-dep_Monooxygenase_BioMet"/>
</dbReference>
<accession>A0ABR4JK22</accession>
<comment type="similarity">
    <text evidence="1">Belongs to the paxM FAD-dependent monooxygenase family.</text>
</comment>
<dbReference type="Pfam" id="PF01494">
    <property type="entry name" value="FAD_binding_3"/>
    <property type="match status" value="1"/>
</dbReference>
<evidence type="ECO:0000256" key="2">
    <source>
        <dbReference type="ARBA" id="ARBA00022630"/>
    </source>
</evidence>
<keyword evidence="5" id="KW-0503">Monooxygenase</keyword>
<name>A0ABR4JK22_9EURO</name>
<evidence type="ECO:0000313" key="7">
    <source>
        <dbReference type="EMBL" id="KAL2840176.1"/>
    </source>
</evidence>
<evidence type="ECO:0000256" key="4">
    <source>
        <dbReference type="ARBA" id="ARBA00023002"/>
    </source>
</evidence>
<dbReference type="SUPFAM" id="SSF51905">
    <property type="entry name" value="FAD/NAD(P)-binding domain"/>
    <property type="match status" value="1"/>
</dbReference>
<comment type="caution">
    <text evidence="7">The sequence shown here is derived from an EMBL/GenBank/DDBJ whole genome shotgun (WGS) entry which is preliminary data.</text>
</comment>
<evidence type="ECO:0000313" key="8">
    <source>
        <dbReference type="Proteomes" id="UP001610446"/>
    </source>
</evidence>
<evidence type="ECO:0000256" key="5">
    <source>
        <dbReference type="ARBA" id="ARBA00023033"/>
    </source>
</evidence>
<keyword evidence="4" id="KW-0560">Oxidoreductase</keyword>
<protein>
    <submittedName>
        <fullName evidence="7">FAD/NAD(P)-binding domain-containing protein</fullName>
    </submittedName>
</protein>